<reference evidence="3 4" key="1">
    <citation type="submission" date="2019-03" db="EMBL/GenBank/DDBJ databases">
        <title>Sequencing the genomes of 1000 actinobacteria strains.</title>
        <authorList>
            <person name="Klenk H.-P."/>
        </authorList>
    </citation>
    <scope>NUCLEOTIDE SEQUENCE [LARGE SCALE GENOMIC DNA]</scope>
    <source>
        <strain evidence="3 4">DSM 44969</strain>
    </source>
</reference>
<evidence type="ECO:0000256" key="1">
    <source>
        <dbReference type="ARBA" id="ARBA00022603"/>
    </source>
</evidence>
<dbReference type="GO" id="GO:0008168">
    <property type="term" value="F:methyltransferase activity"/>
    <property type="evidence" value="ECO:0007669"/>
    <property type="project" value="UniProtKB-KW"/>
</dbReference>
<dbReference type="PANTHER" id="PTHR43619">
    <property type="entry name" value="S-ADENOSYL-L-METHIONINE-DEPENDENT METHYLTRANSFERASE YKTD-RELATED"/>
    <property type="match status" value="1"/>
</dbReference>
<protein>
    <submittedName>
        <fullName evidence="3">O-methyltransferase involved in polyketide biosynthesis</fullName>
    </submittedName>
</protein>
<dbReference type="GO" id="GO:0032259">
    <property type="term" value="P:methylation"/>
    <property type="evidence" value="ECO:0007669"/>
    <property type="project" value="UniProtKB-KW"/>
</dbReference>
<dbReference type="PANTHER" id="PTHR43619:SF2">
    <property type="entry name" value="S-ADENOSYL-L-METHIONINE-DEPENDENT METHYLTRANSFERASES SUPERFAMILY PROTEIN"/>
    <property type="match status" value="1"/>
</dbReference>
<accession>A0A4R1I8U3</accession>
<gene>
    <name evidence="3" type="ORF">EV378_2452</name>
</gene>
<dbReference type="PIRSF" id="PIRSF028177">
    <property type="entry name" value="Polyketide_synth_Omtfrase_TcmP"/>
    <property type="match status" value="1"/>
</dbReference>
<dbReference type="RefSeq" id="WP_132424103.1">
    <property type="nucleotide sequence ID" value="NZ_SMFZ01000001.1"/>
</dbReference>
<evidence type="ECO:0000313" key="3">
    <source>
        <dbReference type="EMBL" id="TCK26612.1"/>
    </source>
</evidence>
<proteinExistence type="predicted"/>
<comment type="caution">
    <text evidence="3">The sequence shown here is derived from an EMBL/GenBank/DDBJ whole genome shotgun (WGS) entry which is preliminary data.</text>
</comment>
<name>A0A4R1I8U3_PSEEN</name>
<keyword evidence="4" id="KW-1185">Reference proteome</keyword>
<dbReference type="SUPFAM" id="SSF53335">
    <property type="entry name" value="S-adenosyl-L-methionine-dependent methyltransferases"/>
    <property type="match status" value="1"/>
</dbReference>
<dbReference type="InterPro" id="IPR016874">
    <property type="entry name" value="TcmP-like"/>
</dbReference>
<dbReference type="Proteomes" id="UP000295560">
    <property type="component" value="Unassembled WGS sequence"/>
</dbReference>
<dbReference type="Gene3D" id="3.40.50.150">
    <property type="entry name" value="Vaccinia Virus protein VP39"/>
    <property type="match status" value="1"/>
</dbReference>
<dbReference type="AlphaFoldDB" id="A0A4R1I8U3"/>
<dbReference type="Pfam" id="PF04072">
    <property type="entry name" value="LCM"/>
    <property type="match status" value="1"/>
</dbReference>
<organism evidence="3 4">
    <name type="scientific">Pseudonocardia endophytica</name>
    <dbReference type="NCBI Taxonomy" id="401976"/>
    <lineage>
        <taxon>Bacteria</taxon>
        <taxon>Bacillati</taxon>
        <taxon>Actinomycetota</taxon>
        <taxon>Actinomycetes</taxon>
        <taxon>Pseudonocardiales</taxon>
        <taxon>Pseudonocardiaceae</taxon>
        <taxon>Pseudonocardia</taxon>
    </lineage>
</organism>
<dbReference type="OrthoDB" id="9800233at2"/>
<evidence type="ECO:0000313" key="4">
    <source>
        <dbReference type="Proteomes" id="UP000295560"/>
    </source>
</evidence>
<sequence>MTAEKVDLRGAAATLLLTLYMRAWDARQRNPILGDRYAVEVMERIDVDRRLLFLASGDASAVTCRARTLDGWTREFLAAHPDDAQVLHLGCGLDSRPLRVEVPESCRWLDVDQPEVIDLRRRLYALPDHVETIPSSVSDDGWWSHVATDRPTLAIAEGLFMYVPGGDVHRAVDRLTDTASEGELAFDAVAPWTVFASGMAPSFRTAGARFRWSWDGTDFAKRHPRLWEVDDVSVYDMAAISEPRVYLRPLLSLAGLVPAMRDSMRLHRFRFSGITS</sequence>
<dbReference type="InterPro" id="IPR007213">
    <property type="entry name" value="Ppm1/Ppm2/Tcmp"/>
</dbReference>
<evidence type="ECO:0000256" key="2">
    <source>
        <dbReference type="ARBA" id="ARBA00022679"/>
    </source>
</evidence>
<keyword evidence="1 3" id="KW-0489">Methyltransferase</keyword>
<keyword evidence="2 3" id="KW-0808">Transferase</keyword>
<dbReference type="EMBL" id="SMFZ01000001">
    <property type="protein sequence ID" value="TCK26612.1"/>
    <property type="molecule type" value="Genomic_DNA"/>
</dbReference>
<dbReference type="InterPro" id="IPR029063">
    <property type="entry name" value="SAM-dependent_MTases_sf"/>
</dbReference>